<feature type="transmembrane region" description="Helical" evidence="1">
    <location>
        <begin position="65"/>
        <end position="83"/>
    </location>
</feature>
<gene>
    <name evidence="2" type="ORF">ACFPO9_13210</name>
</gene>
<keyword evidence="3" id="KW-1185">Reference proteome</keyword>
<accession>A0ABW0RXW7</accession>
<sequence length="97" mass="10571">MLRYLGMAALVAVCFAVDYLFGPIGTKRLVGAFFLLFAAIGIGAPEVGFGFKGFEEWPLRGWKKAFVLVPAAAIGIVLLVYATEITCASHRYRHLCT</sequence>
<dbReference type="Proteomes" id="UP001596086">
    <property type="component" value="Unassembled WGS sequence"/>
</dbReference>
<keyword evidence="1" id="KW-0812">Transmembrane</keyword>
<proteinExistence type="predicted"/>
<name>A0ABW0RXW7_9BURK</name>
<dbReference type="RefSeq" id="WP_379771498.1">
    <property type="nucleotide sequence ID" value="NZ_JBHSMZ010000008.1"/>
</dbReference>
<reference evidence="3" key="1">
    <citation type="journal article" date="2019" name="Int. J. Syst. Evol. Microbiol.">
        <title>The Global Catalogue of Microorganisms (GCM) 10K type strain sequencing project: providing services to taxonomists for standard genome sequencing and annotation.</title>
        <authorList>
            <consortium name="The Broad Institute Genomics Platform"/>
            <consortium name="The Broad Institute Genome Sequencing Center for Infectious Disease"/>
            <person name="Wu L."/>
            <person name="Ma J."/>
        </authorList>
    </citation>
    <scope>NUCLEOTIDE SEQUENCE [LARGE SCALE GENOMIC DNA]</scope>
    <source>
        <strain evidence="3">CGMCC 4.5798</strain>
    </source>
</reference>
<feature type="transmembrane region" description="Helical" evidence="1">
    <location>
        <begin position="6"/>
        <end position="22"/>
    </location>
</feature>
<dbReference type="EMBL" id="JBHSMZ010000008">
    <property type="protein sequence ID" value="MFC5549469.1"/>
    <property type="molecule type" value="Genomic_DNA"/>
</dbReference>
<evidence type="ECO:0000313" key="2">
    <source>
        <dbReference type="EMBL" id="MFC5549469.1"/>
    </source>
</evidence>
<keyword evidence="1" id="KW-0472">Membrane</keyword>
<keyword evidence="1" id="KW-1133">Transmembrane helix</keyword>
<comment type="caution">
    <text evidence="2">The sequence shown here is derived from an EMBL/GenBank/DDBJ whole genome shotgun (WGS) entry which is preliminary data.</text>
</comment>
<evidence type="ECO:0000256" key="1">
    <source>
        <dbReference type="SAM" id="Phobius"/>
    </source>
</evidence>
<protein>
    <submittedName>
        <fullName evidence="2">Uncharacterized protein</fullName>
    </submittedName>
</protein>
<evidence type="ECO:0000313" key="3">
    <source>
        <dbReference type="Proteomes" id="UP001596086"/>
    </source>
</evidence>
<feature type="transmembrane region" description="Helical" evidence="1">
    <location>
        <begin position="29"/>
        <end position="45"/>
    </location>
</feature>
<organism evidence="2 3">
    <name type="scientific">Massilia aerilata</name>
    <dbReference type="NCBI Taxonomy" id="453817"/>
    <lineage>
        <taxon>Bacteria</taxon>
        <taxon>Pseudomonadati</taxon>
        <taxon>Pseudomonadota</taxon>
        <taxon>Betaproteobacteria</taxon>
        <taxon>Burkholderiales</taxon>
        <taxon>Oxalobacteraceae</taxon>
        <taxon>Telluria group</taxon>
        <taxon>Massilia</taxon>
    </lineage>
</organism>